<dbReference type="Proteomes" id="UP000019373">
    <property type="component" value="Unassembled WGS sequence"/>
</dbReference>
<accession>U1HQ55</accession>
<feature type="compositionally biased region" description="Polar residues" evidence="1">
    <location>
        <begin position="39"/>
        <end position="48"/>
    </location>
</feature>
<evidence type="ECO:0000313" key="2">
    <source>
        <dbReference type="EMBL" id="ERF72545.1"/>
    </source>
</evidence>
<proteinExistence type="predicted"/>
<name>U1HQ55_ENDPU</name>
<feature type="compositionally biased region" description="Polar residues" evidence="1">
    <location>
        <begin position="152"/>
        <end position="169"/>
    </location>
</feature>
<dbReference type="eggNOG" id="ENOG502SAW3">
    <property type="taxonomic scope" value="Eukaryota"/>
</dbReference>
<dbReference type="OrthoDB" id="5369448at2759"/>
<protein>
    <recommendedName>
        <fullName evidence="4">Flavoprotein oxygenase</fullName>
    </recommendedName>
</protein>
<feature type="region of interest" description="Disordered" evidence="1">
    <location>
        <begin position="1"/>
        <end position="180"/>
    </location>
</feature>
<feature type="compositionally biased region" description="Polar residues" evidence="1">
    <location>
        <begin position="123"/>
        <end position="132"/>
    </location>
</feature>
<dbReference type="EMBL" id="KE721082">
    <property type="protein sequence ID" value="ERF72545.1"/>
    <property type="molecule type" value="Genomic_DNA"/>
</dbReference>
<feature type="compositionally biased region" description="Low complexity" evidence="1">
    <location>
        <begin position="73"/>
        <end position="89"/>
    </location>
</feature>
<reference evidence="3" key="1">
    <citation type="journal article" date="2014" name="BMC Genomics">
        <title>Genome characteristics reveal the impact of lichenization on lichen-forming fungus Endocarpon pusillum Hedwig (Verrucariales, Ascomycota).</title>
        <authorList>
            <person name="Wang Y.-Y."/>
            <person name="Liu B."/>
            <person name="Zhang X.-Y."/>
            <person name="Zhou Q.-M."/>
            <person name="Zhang T."/>
            <person name="Li H."/>
            <person name="Yu Y.-F."/>
            <person name="Zhang X.-L."/>
            <person name="Hao X.-Y."/>
            <person name="Wang M."/>
            <person name="Wang L."/>
            <person name="Wei J.-C."/>
        </authorList>
    </citation>
    <scope>NUCLEOTIDE SEQUENCE [LARGE SCALE GENOMIC DNA]</scope>
    <source>
        <strain evidence="3">Z07020 / HMAS-L-300199</strain>
    </source>
</reference>
<dbReference type="HOGENOM" id="CLU_020643_0_0_1"/>
<sequence length="603" mass="66632">MATFHSPHSQSVTAPHSTCATTDRPSHLSSANDPAVQYSHHNYNISPRTQDDSSATEENNEFTEEDNLRRNAETASSRSSISSFPASVAPNATFSPTKKPKLQDLSIGSPSDEANGRRWRQSPFRNPSSVRSIQMRDEDDAISHHGKRTSRISRNMSTMSARSPGSISQTKRRSDAESLLSPKNAKVKKEFPLVLLHCSLLPPTMPIQARISDAVLMQAVLPEEYWQRWKLLCDKITNDIEIQGRGVLIPHPKADYELLEERLLESLELAEPRVRSGHFFGNEDVDVVEESESDTETARQGTKCQDCGRRVVENTTRDREWEVKVYAANGLMRAGAWSAAWNEMEKVDVEVSVSLPQDIRREVEERCLRLGFDHEPEAEVVNGYEPSDAERRRREVYGTSKHDPQEKIDGLFEASGSHNDAHQEAVRSQLHYQHHVPPPTIELRHLFISYVSLLAQDRRNVVIAVLSLAVLFFAFGTSPPPQQGVGWSKVPVNVSVPPSEVVPHCTHVSISSVIPAPVVPTSILPADSTPTSKDCVRLTECNKPMIPVHSPVVVQEAGISSLKGSVILAECNQPTTSAAGAGAANVQAPTADRNQEFVGETVL</sequence>
<dbReference type="OMA" id="RNIAICG"/>
<feature type="compositionally biased region" description="Polar residues" evidence="1">
    <location>
        <begin position="1"/>
        <end position="32"/>
    </location>
</feature>
<dbReference type="RefSeq" id="XP_007801777.1">
    <property type="nucleotide sequence ID" value="XM_007803586.1"/>
</dbReference>
<gene>
    <name evidence="2" type="ORF">EPUS_02827</name>
</gene>
<organism evidence="2 3">
    <name type="scientific">Endocarpon pusillum (strain Z07020 / HMAS-L-300199)</name>
    <name type="common">Lichen-forming fungus</name>
    <dbReference type="NCBI Taxonomy" id="1263415"/>
    <lineage>
        <taxon>Eukaryota</taxon>
        <taxon>Fungi</taxon>
        <taxon>Dikarya</taxon>
        <taxon>Ascomycota</taxon>
        <taxon>Pezizomycotina</taxon>
        <taxon>Eurotiomycetes</taxon>
        <taxon>Chaetothyriomycetidae</taxon>
        <taxon>Verrucariales</taxon>
        <taxon>Verrucariaceae</taxon>
        <taxon>Endocarpon</taxon>
    </lineage>
</organism>
<dbReference type="AlphaFoldDB" id="U1HQ55"/>
<evidence type="ECO:0000313" key="3">
    <source>
        <dbReference type="Proteomes" id="UP000019373"/>
    </source>
</evidence>
<evidence type="ECO:0000256" key="1">
    <source>
        <dbReference type="SAM" id="MobiDB-lite"/>
    </source>
</evidence>
<keyword evidence="3" id="KW-1185">Reference proteome</keyword>
<feature type="compositionally biased region" description="Acidic residues" evidence="1">
    <location>
        <begin position="54"/>
        <end position="65"/>
    </location>
</feature>
<evidence type="ECO:0008006" key="4">
    <source>
        <dbReference type="Google" id="ProtNLM"/>
    </source>
</evidence>
<dbReference type="GeneID" id="19237876"/>